<gene>
    <name evidence="3" type="ORF">K489DRAFT_47988</name>
</gene>
<feature type="signal peptide" evidence="1">
    <location>
        <begin position="1"/>
        <end position="23"/>
    </location>
</feature>
<dbReference type="AlphaFoldDB" id="A0A6J3LWL6"/>
<feature type="chain" id="PRO_5027001930" evidence="1">
    <location>
        <begin position="24"/>
        <end position="181"/>
    </location>
</feature>
<evidence type="ECO:0000313" key="3">
    <source>
        <dbReference type="RefSeq" id="XP_033457192.1"/>
    </source>
</evidence>
<keyword evidence="1" id="KW-0732">Signal</keyword>
<name>A0A6J3LWL6_9PEZI</name>
<dbReference type="RefSeq" id="XP_033457192.1">
    <property type="nucleotide sequence ID" value="XM_033608657.1"/>
</dbReference>
<organism evidence="3">
    <name type="scientific">Dissoconium aciculare CBS 342.82</name>
    <dbReference type="NCBI Taxonomy" id="1314786"/>
    <lineage>
        <taxon>Eukaryota</taxon>
        <taxon>Fungi</taxon>
        <taxon>Dikarya</taxon>
        <taxon>Ascomycota</taxon>
        <taxon>Pezizomycotina</taxon>
        <taxon>Dothideomycetes</taxon>
        <taxon>Dothideomycetidae</taxon>
        <taxon>Mycosphaerellales</taxon>
        <taxon>Dissoconiaceae</taxon>
        <taxon>Dissoconium</taxon>
    </lineage>
</organism>
<accession>A0A6J3LWL6</accession>
<sequence>MADTLPLLLISCFLLLILHLATVSRRTCTHISLAIESLRRYCVQHFRCHHNGWISINASIKSHLSRSRRAENRTSLTYHDDHDQKPTIFPQSALLGKIAEEIRFLPASTVLNLAHHPQIFVRASGLMTTNCPFERIEIIAVSSNDKWIFMFQHPLLCPKTGLFVIDYGRTIPVCSRTLRCP</sequence>
<evidence type="ECO:0000256" key="1">
    <source>
        <dbReference type="SAM" id="SignalP"/>
    </source>
</evidence>
<reference evidence="3" key="2">
    <citation type="submission" date="2020-04" db="EMBL/GenBank/DDBJ databases">
        <authorList>
            <consortium name="NCBI Genome Project"/>
        </authorList>
    </citation>
    <scope>NUCLEOTIDE SEQUENCE</scope>
    <source>
        <strain evidence="3">CBS 342.82</strain>
    </source>
</reference>
<reference evidence="3" key="3">
    <citation type="submission" date="2025-08" db="UniProtKB">
        <authorList>
            <consortium name="RefSeq"/>
        </authorList>
    </citation>
    <scope>IDENTIFICATION</scope>
    <source>
        <strain evidence="3">CBS 342.82</strain>
    </source>
</reference>
<reference evidence="3" key="1">
    <citation type="submission" date="2020-01" db="EMBL/GenBank/DDBJ databases">
        <authorList>
            <consortium name="DOE Joint Genome Institute"/>
            <person name="Haridas S."/>
            <person name="Albert R."/>
            <person name="Binder M."/>
            <person name="Bloem J."/>
            <person name="Labutti K."/>
            <person name="Salamov A."/>
            <person name="Andreopoulos B."/>
            <person name="Baker S.E."/>
            <person name="Barry K."/>
            <person name="Bills G."/>
            <person name="Bluhm B.H."/>
            <person name="Cannon C."/>
            <person name="Castanera R."/>
            <person name="Culley D.E."/>
            <person name="Daum C."/>
            <person name="Ezra D."/>
            <person name="Gonzalez J.B."/>
            <person name="Henrissat B."/>
            <person name="Kuo A."/>
            <person name="Liang C."/>
            <person name="Lipzen A."/>
            <person name="Lutzoni F."/>
            <person name="Magnuson J."/>
            <person name="Mondo S."/>
            <person name="Nolan M."/>
            <person name="Ohm R."/>
            <person name="Pangilinan J."/>
            <person name="Park H.-J."/>
            <person name="Ramirez L."/>
            <person name="Alfaro M."/>
            <person name="Sun H."/>
            <person name="Tritt A."/>
            <person name="Yoshinaga Y."/>
            <person name="Zwiers L.-H."/>
            <person name="Turgeon B.G."/>
            <person name="Goodwin S.B."/>
            <person name="Spatafora J.W."/>
            <person name="Crous P.W."/>
            <person name="Grigoriev I.V."/>
        </authorList>
    </citation>
    <scope>NUCLEOTIDE SEQUENCE</scope>
    <source>
        <strain evidence="3">CBS 342.82</strain>
    </source>
</reference>
<evidence type="ECO:0000313" key="2">
    <source>
        <dbReference type="Proteomes" id="UP000504637"/>
    </source>
</evidence>
<protein>
    <submittedName>
        <fullName evidence="3">Uncharacterized protein</fullName>
    </submittedName>
</protein>
<dbReference type="GeneID" id="54366457"/>
<keyword evidence="2" id="KW-1185">Reference proteome</keyword>
<dbReference type="Proteomes" id="UP000504637">
    <property type="component" value="Unplaced"/>
</dbReference>
<proteinExistence type="predicted"/>